<dbReference type="AlphaFoldDB" id="A0AAD7LSJ2"/>
<evidence type="ECO:0000256" key="1">
    <source>
        <dbReference type="ARBA" id="ARBA00010502"/>
    </source>
</evidence>
<name>A0AAD7LSJ2_QUISA</name>
<dbReference type="InterPro" id="IPR008406">
    <property type="entry name" value="DRM/ARP"/>
</dbReference>
<sequence>MDFLRKLWDETFAGPTPDTGLGKLRKCISLSAVRSDPPPADHEVTIIRSIMITKTRYSSFKNILSDPISGPDSPSSSIAPTSPLTPGTPIRNFKKFTRRKSSAEEFGRADSRSQAVYDWLVLSALDR</sequence>
<gene>
    <name evidence="3" type="ORF">O6P43_018444</name>
</gene>
<dbReference type="Pfam" id="PF05564">
    <property type="entry name" value="Auxin_repressed"/>
    <property type="match status" value="1"/>
</dbReference>
<dbReference type="EMBL" id="JARAOO010000007">
    <property type="protein sequence ID" value="KAJ7963332.1"/>
    <property type="molecule type" value="Genomic_DNA"/>
</dbReference>
<dbReference type="PANTHER" id="PTHR33565">
    <property type="entry name" value="DORMANCY-ASSOCIATED PROTEIN 1"/>
    <property type="match status" value="1"/>
</dbReference>
<evidence type="ECO:0000256" key="2">
    <source>
        <dbReference type="SAM" id="MobiDB-lite"/>
    </source>
</evidence>
<comment type="caution">
    <text evidence="3">The sequence shown here is derived from an EMBL/GenBank/DDBJ whole genome shotgun (WGS) entry which is preliminary data.</text>
</comment>
<feature type="compositionally biased region" description="Low complexity" evidence="2">
    <location>
        <begin position="68"/>
        <end position="78"/>
    </location>
</feature>
<feature type="region of interest" description="Disordered" evidence="2">
    <location>
        <begin position="68"/>
        <end position="94"/>
    </location>
</feature>
<dbReference type="PANTHER" id="PTHR33565:SF20">
    <property type="entry name" value="DORMANCY-ASSOCIATED PROTEIN HOMOLOG 4"/>
    <property type="match status" value="1"/>
</dbReference>
<comment type="similarity">
    <text evidence="1">Belongs to the DRM1/ARP family.</text>
</comment>
<organism evidence="3 4">
    <name type="scientific">Quillaja saponaria</name>
    <name type="common">Soap bark tree</name>
    <dbReference type="NCBI Taxonomy" id="32244"/>
    <lineage>
        <taxon>Eukaryota</taxon>
        <taxon>Viridiplantae</taxon>
        <taxon>Streptophyta</taxon>
        <taxon>Embryophyta</taxon>
        <taxon>Tracheophyta</taxon>
        <taxon>Spermatophyta</taxon>
        <taxon>Magnoliopsida</taxon>
        <taxon>eudicotyledons</taxon>
        <taxon>Gunneridae</taxon>
        <taxon>Pentapetalae</taxon>
        <taxon>rosids</taxon>
        <taxon>fabids</taxon>
        <taxon>Fabales</taxon>
        <taxon>Quillajaceae</taxon>
        <taxon>Quillaja</taxon>
    </lineage>
</organism>
<protein>
    <submittedName>
        <fullName evidence="3">Dormancy/auxin associated family protein</fullName>
    </submittedName>
</protein>
<evidence type="ECO:0000313" key="4">
    <source>
        <dbReference type="Proteomes" id="UP001163823"/>
    </source>
</evidence>
<keyword evidence="4" id="KW-1185">Reference proteome</keyword>
<proteinExistence type="inferred from homology"/>
<dbReference type="KEGG" id="qsa:O6P43_018444"/>
<accession>A0AAD7LSJ2</accession>
<evidence type="ECO:0000313" key="3">
    <source>
        <dbReference type="EMBL" id="KAJ7963332.1"/>
    </source>
</evidence>
<dbReference type="Proteomes" id="UP001163823">
    <property type="component" value="Chromosome 7"/>
</dbReference>
<reference evidence="3" key="1">
    <citation type="journal article" date="2023" name="Science">
        <title>Elucidation of the pathway for biosynthesis of saponin adjuvants from the soapbark tree.</title>
        <authorList>
            <person name="Reed J."/>
            <person name="Orme A."/>
            <person name="El-Demerdash A."/>
            <person name="Owen C."/>
            <person name="Martin L.B.B."/>
            <person name="Misra R.C."/>
            <person name="Kikuchi S."/>
            <person name="Rejzek M."/>
            <person name="Martin A.C."/>
            <person name="Harkess A."/>
            <person name="Leebens-Mack J."/>
            <person name="Louveau T."/>
            <person name="Stephenson M.J."/>
            <person name="Osbourn A."/>
        </authorList>
    </citation>
    <scope>NUCLEOTIDE SEQUENCE</scope>
    <source>
        <strain evidence="3">S10</strain>
    </source>
</reference>